<dbReference type="AlphaFoldDB" id="A0A0L0UJP5"/>
<proteinExistence type="predicted"/>
<comment type="caution">
    <text evidence="1">The sequence shown here is derived from an EMBL/GenBank/DDBJ whole genome shotgun (WGS) entry which is preliminary data.</text>
</comment>
<dbReference type="Proteomes" id="UP000054564">
    <property type="component" value="Unassembled WGS sequence"/>
</dbReference>
<accession>A0A0L0UJP5</accession>
<reference evidence="2" key="1">
    <citation type="submission" date="2014-03" db="EMBL/GenBank/DDBJ databases">
        <title>The Genome Sequence of Puccinia striiformis f. sp. tritici PST-78.</title>
        <authorList>
            <consortium name="The Broad Institute Genome Sequencing Platform"/>
            <person name="Cuomo C."/>
            <person name="Hulbert S."/>
            <person name="Chen X."/>
            <person name="Walker B."/>
            <person name="Young S.K."/>
            <person name="Zeng Q."/>
            <person name="Gargeya S."/>
            <person name="Fitzgerald M."/>
            <person name="Haas B."/>
            <person name="Abouelleil A."/>
            <person name="Alvarado L."/>
            <person name="Arachchi H.M."/>
            <person name="Berlin A.M."/>
            <person name="Chapman S.B."/>
            <person name="Goldberg J."/>
            <person name="Griggs A."/>
            <person name="Gujja S."/>
            <person name="Hansen M."/>
            <person name="Howarth C."/>
            <person name="Imamovic A."/>
            <person name="Larimer J."/>
            <person name="McCowan C."/>
            <person name="Montmayeur A."/>
            <person name="Murphy C."/>
            <person name="Neiman D."/>
            <person name="Pearson M."/>
            <person name="Priest M."/>
            <person name="Roberts A."/>
            <person name="Saif S."/>
            <person name="Shea T."/>
            <person name="Sisk P."/>
            <person name="Sykes S."/>
            <person name="Wortman J."/>
            <person name="Nusbaum C."/>
            <person name="Birren B."/>
        </authorList>
    </citation>
    <scope>NUCLEOTIDE SEQUENCE [LARGE SCALE GENOMIC DNA]</scope>
    <source>
        <strain evidence="2">race PST-78</strain>
    </source>
</reference>
<dbReference type="STRING" id="1165861.A0A0L0UJP5"/>
<gene>
    <name evidence="1" type="ORF">PSTG_19361</name>
</gene>
<dbReference type="OrthoDB" id="10610116at2759"/>
<evidence type="ECO:0000313" key="1">
    <source>
        <dbReference type="EMBL" id="KNE87258.1"/>
    </source>
</evidence>
<evidence type="ECO:0000313" key="2">
    <source>
        <dbReference type="Proteomes" id="UP000054564"/>
    </source>
</evidence>
<organism evidence="1 2">
    <name type="scientific">Puccinia striiformis f. sp. tritici PST-78</name>
    <dbReference type="NCBI Taxonomy" id="1165861"/>
    <lineage>
        <taxon>Eukaryota</taxon>
        <taxon>Fungi</taxon>
        <taxon>Dikarya</taxon>
        <taxon>Basidiomycota</taxon>
        <taxon>Pucciniomycotina</taxon>
        <taxon>Pucciniomycetes</taxon>
        <taxon>Pucciniales</taxon>
        <taxon>Pucciniaceae</taxon>
        <taxon>Puccinia</taxon>
    </lineage>
</organism>
<dbReference type="EMBL" id="AJIL01006100">
    <property type="protein sequence ID" value="KNE87258.1"/>
    <property type="molecule type" value="Genomic_DNA"/>
</dbReference>
<name>A0A0L0UJP5_9BASI</name>
<sequence length="117" mass="12983">MKKAAKNRIMDCQFDEGDLEKNKTSLREQLGYAIYKASKNVWRNGWPGASTITTLKKLGLVLRVETNSLEVGPDEFCKPISNMQVGETERLLTALGEGKSSSLDVIQKTDASGWRCS</sequence>
<protein>
    <submittedName>
        <fullName evidence="1">Uncharacterized protein</fullName>
    </submittedName>
</protein>
<keyword evidence="2" id="KW-1185">Reference proteome</keyword>